<name>A0ABN8EJX9_9GAMM</name>
<protein>
    <recommendedName>
        <fullName evidence="3">Methylase</fullName>
    </recommendedName>
</protein>
<proteinExistence type="predicted"/>
<accession>A0ABN8EJX9</accession>
<dbReference type="PANTHER" id="PTHR20974:SF0">
    <property type="entry name" value="UPF0585 PROTEIN CG18661"/>
    <property type="match status" value="1"/>
</dbReference>
<sequence>MVNKPVAEACLRNQQPIAEILQQYLGDQRCLLEIGSGTGQHAVYCAERLPQLQWQPTELAGNIAGIDLWRRDAGLDNILPPLILDLDQPWPQVAADNIFTANTVHFVSQASVDNLFAQAGQRLPVKGLLMIYGPFNQGHQYTSEGNRGLDQWLKTSVNPQAGIKDIGDITTLAAVNNLTLIARHTMPANNLMLVFRR</sequence>
<evidence type="ECO:0000313" key="1">
    <source>
        <dbReference type="EMBL" id="CAH0992404.1"/>
    </source>
</evidence>
<evidence type="ECO:0000313" key="2">
    <source>
        <dbReference type="Proteomes" id="UP000838100"/>
    </source>
</evidence>
<comment type="caution">
    <text evidence="1">The sequence shown here is derived from an EMBL/GenBank/DDBJ whole genome shotgun (WGS) entry which is preliminary data.</text>
</comment>
<dbReference type="PANTHER" id="PTHR20974">
    <property type="entry name" value="UPF0585 PROTEIN CG18661"/>
    <property type="match status" value="1"/>
</dbReference>
<evidence type="ECO:0008006" key="3">
    <source>
        <dbReference type="Google" id="ProtNLM"/>
    </source>
</evidence>
<dbReference type="SUPFAM" id="SSF53335">
    <property type="entry name" value="S-adenosyl-L-methionine-dependent methyltransferases"/>
    <property type="match status" value="1"/>
</dbReference>
<dbReference type="Gene3D" id="3.40.50.150">
    <property type="entry name" value="Vaccinia Virus protein VP39"/>
    <property type="match status" value="1"/>
</dbReference>
<dbReference type="RefSeq" id="WP_237445092.1">
    <property type="nucleotide sequence ID" value="NZ_CAKLPX010000003.1"/>
</dbReference>
<keyword evidence="2" id="KW-1185">Reference proteome</keyword>
<organism evidence="1 2">
    <name type="scientific">Sinobacterium norvegicum</name>
    <dbReference type="NCBI Taxonomy" id="1641715"/>
    <lineage>
        <taxon>Bacteria</taxon>
        <taxon>Pseudomonadati</taxon>
        <taxon>Pseudomonadota</taxon>
        <taxon>Gammaproteobacteria</taxon>
        <taxon>Cellvibrionales</taxon>
        <taxon>Spongiibacteraceae</taxon>
        <taxon>Sinobacterium</taxon>
    </lineage>
</organism>
<dbReference type="EMBL" id="CAKLPX010000003">
    <property type="protein sequence ID" value="CAH0992404.1"/>
    <property type="molecule type" value="Genomic_DNA"/>
</dbReference>
<dbReference type="InterPro" id="IPR010342">
    <property type="entry name" value="DUF938"/>
</dbReference>
<dbReference type="Proteomes" id="UP000838100">
    <property type="component" value="Unassembled WGS sequence"/>
</dbReference>
<gene>
    <name evidence="1" type="ORF">SIN8267_02524</name>
</gene>
<reference evidence="1" key="1">
    <citation type="submission" date="2021-12" db="EMBL/GenBank/DDBJ databases">
        <authorList>
            <person name="Rodrigo-Torres L."/>
            <person name="Arahal R. D."/>
            <person name="Lucena T."/>
        </authorList>
    </citation>
    <scope>NUCLEOTIDE SEQUENCE</scope>
    <source>
        <strain evidence="1">CECT 8267</strain>
    </source>
</reference>
<dbReference type="Pfam" id="PF06080">
    <property type="entry name" value="DUF938"/>
    <property type="match status" value="1"/>
</dbReference>
<dbReference type="InterPro" id="IPR029063">
    <property type="entry name" value="SAM-dependent_MTases_sf"/>
</dbReference>